<feature type="compositionally biased region" description="Basic and acidic residues" evidence="5">
    <location>
        <begin position="17"/>
        <end position="30"/>
    </location>
</feature>
<name>W2RNQ9_CYPE1</name>
<sequence>MPLHSIFPDFILSYPRDQKSQKYETPETEKRKNRKRKSATKGAPTVSKCLPGYSGPYDVGCVDIEVPVSNPRTFTSFTRNKDALLQLDTVLVTIYYPAHLNNETKKQFKQPKWLGDSRSLIAQGYAHFASVPDYLLVPFLRSTTWRTELPAYENAPLADHWATSESSKCRGSGRDKPIFPLVIFSHGLGGTRRVYSTLCGEYASHGFVVCALEHRDGSAPRTLVMHKPSLPTSKAQIERVHTSKATSEGYDVIDFIFPRSDPYDTSPGHDVDRELRQGQVEMRTAEIQEAYKVLSMLCRGEGAVIEAANLRIREDSEPFDWQTFTNRFHLENVTMVGHSFGAATTTHILRGIDSFPYITQGIIYDIWGAPVGQRDDEKGIRVHTPVLGINSEAFTSWPPNFEVAQGIIQEALDQEMPAWLLTVRGSVHINHSDFCILFPHIARAVLKATVDPVRAIDLNMDASLDFLSRTLGTRLGEQPFLEFLAGSDHLLDQKFLTQLPTTSNPEKHVALRPKVSDSFRRKLRKKITPSGRKKFREKIDEAARQEVWIHMGPGHPPSD</sequence>
<dbReference type="VEuPathDB" id="FungiDB:HMPREF1541_08345"/>
<evidence type="ECO:0000313" key="6">
    <source>
        <dbReference type="EMBL" id="ETN37354.1"/>
    </source>
</evidence>
<keyword evidence="2" id="KW-0378">Hydrolase</keyword>
<dbReference type="GO" id="GO:0003847">
    <property type="term" value="F:1-alkyl-2-acetylglycerophosphocholine esterase activity"/>
    <property type="evidence" value="ECO:0007669"/>
    <property type="project" value="UniProtKB-EC"/>
</dbReference>
<proteinExistence type="predicted"/>
<dbReference type="EC" id="3.1.1.47" evidence="1"/>
<reference evidence="6 7" key="1">
    <citation type="submission" date="2013-03" db="EMBL/GenBank/DDBJ databases">
        <title>The Genome Sequence of Phialophora europaea CBS 101466.</title>
        <authorList>
            <consortium name="The Broad Institute Genomics Platform"/>
            <person name="Cuomo C."/>
            <person name="de Hoog S."/>
            <person name="Gorbushina A."/>
            <person name="Walker B."/>
            <person name="Young S.K."/>
            <person name="Zeng Q."/>
            <person name="Gargeya S."/>
            <person name="Fitzgerald M."/>
            <person name="Haas B."/>
            <person name="Abouelleil A."/>
            <person name="Allen A.W."/>
            <person name="Alvarado L."/>
            <person name="Arachchi H.M."/>
            <person name="Berlin A.M."/>
            <person name="Chapman S.B."/>
            <person name="Gainer-Dewar J."/>
            <person name="Goldberg J."/>
            <person name="Griggs A."/>
            <person name="Gujja S."/>
            <person name="Hansen M."/>
            <person name="Howarth C."/>
            <person name="Imamovic A."/>
            <person name="Ireland A."/>
            <person name="Larimer J."/>
            <person name="McCowan C."/>
            <person name="Murphy C."/>
            <person name="Pearson M."/>
            <person name="Poon T.W."/>
            <person name="Priest M."/>
            <person name="Roberts A."/>
            <person name="Saif S."/>
            <person name="Shea T."/>
            <person name="Sisk P."/>
            <person name="Sykes S."/>
            <person name="Wortman J."/>
            <person name="Nusbaum C."/>
            <person name="Birren B."/>
        </authorList>
    </citation>
    <scope>NUCLEOTIDE SEQUENCE [LARGE SCALE GENOMIC DNA]</scope>
    <source>
        <strain evidence="6 7">CBS 101466</strain>
    </source>
</reference>
<feature type="region of interest" description="Disordered" evidence="5">
    <location>
        <begin position="17"/>
        <end position="45"/>
    </location>
</feature>
<evidence type="ECO:0000313" key="7">
    <source>
        <dbReference type="Proteomes" id="UP000030752"/>
    </source>
</evidence>
<dbReference type="eggNOG" id="KOG3847">
    <property type="taxonomic scope" value="Eukaryota"/>
</dbReference>
<evidence type="ECO:0000256" key="2">
    <source>
        <dbReference type="ARBA" id="ARBA00022801"/>
    </source>
</evidence>
<gene>
    <name evidence="6" type="ORF">HMPREF1541_08345</name>
</gene>
<organism evidence="6 7">
    <name type="scientific">Cyphellophora europaea (strain CBS 101466)</name>
    <name type="common">Phialophora europaea</name>
    <dbReference type="NCBI Taxonomy" id="1220924"/>
    <lineage>
        <taxon>Eukaryota</taxon>
        <taxon>Fungi</taxon>
        <taxon>Dikarya</taxon>
        <taxon>Ascomycota</taxon>
        <taxon>Pezizomycotina</taxon>
        <taxon>Eurotiomycetes</taxon>
        <taxon>Chaetothyriomycetidae</taxon>
        <taxon>Chaetothyriales</taxon>
        <taxon>Cyphellophoraceae</taxon>
        <taxon>Cyphellophora</taxon>
    </lineage>
</organism>
<dbReference type="STRING" id="1220924.W2RNQ9"/>
<protein>
    <recommendedName>
        <fullName evidence="1">1-alkyl-2-acetylglycerophosphocholine esterase</fullName>
        <ecNumber evidence="1">3.1.1.47</ecNumber>
    </recommendedName>
</protein>
<dbReference type="AlphaFoldDB" id="W2RNQ9"/>
<keyword evidence="4" id="KW-0443">Lipid metabolism</keyword>
<dbReference type="Pfam" id="PF03403">
    <property type="entry name" value="PAF-AH_p_II"/>
    <property type="match status" value="1"/>
</dbReference>
<dbReference type="GO" id="GO:0016042">
    <property type="term" value="P:lipid catabolic process"/>
    <property type="evidence" value="ECO:0007669"/>
    <property type="project" value="UniProtKB-KW"/>
</dbReference>
<evidence type="ECO:0000256" key="3">
    <source>
        <dbReference type="ARBA" id="ARBA00022963"/>
    </source>
</evidence>
<dbReference type="PANTHER" id="PTHR10272">
    <property type="entry name" value="PLATELET-ACTIVATING FACTOR ACETYLHYDROLASE"/>
    <property type="match status" value="1"/>
</dbReference>
<dbReference type="PANTHER" id="PTHR10272:SF0">
    <property type="entry name" value="PLATELET-ACTIVATING FACTOR ACETYLHYDROLASE"/>
    <property type="match status" value="1"/>
</dbReference>
<dbReference type="InParanoid" id="W2RNQ9"/>
<dbReference type="RefSeq" id="XP_008720886.1">
    <property type="nucleotide sequence ID" value="XM_008722664.1"/>
</dbReference>
<dbReference type="SUPFAM" id="SSF53474">
    <property type="entry name" value="alpha/beta-Hydrolases"/>
    <property type="match status" value="1"/>
</dbReference>
<evidence type="ECO:0000256" key="1">
    <source>
        <dbReference type="ARBA" id="ARBA00013201"/>
    </source>
</evidence>
<keyword evidence="7" id="KW-1185">Reference proteome</keyword>
<accession>W2RNQ9</accession>
<evidence type="ECO:0000256" key="5">
    <source>
        <dbReference type="SAM" id="MobiDB-lite"/>
    </source>
</evidence>
<keyword evidence="3" id="KW-0442">Lipid degradation</keyword>
<dbReference type="InterPro" id="IPR029058">
    <property type="entry name" value="AB_hydrolase_fold"/>
</dbReference>
<dbReference type="Proteomes" id="UP000030752">
    <property type="component" value="Unassembled WGS sequence"/>
</dbReference>
<dbReference type="HOGENOM" id="CLU_022501_2_0_1"/>
<dbReference type="Gene3D" id="3.40.50.1820">
    <property type="entry name" value="alpha/beta hydrolase"/>
    <property type="match status" value="1"/>
</dbReference>
<dbReference type="OrthoDB" id="2363873at2759"/>
<evidence type="ECO:0000256" key="4">
    <source>
        <dbReference type="ARBA" id="ARBA00023098"/>
    </source>
</evidence>
<dbReference type="GeneID" id="19975684"/>
<dbReference type="EMBL" id="KB822724">
    <property type="protein sequence ID" value="ETN37354.1"/>
    <property type="molecule type" value="Genomic_DNA"/>
</dbReference>